<feature type="domain" description="Fibronectin type-III" evidence="5">
    <location>
        <begin position="173"/>
        <end position="267"/>
    </location>
</feature>
<protein>
    <recommendedName>
        <fullName evidence="5">Fibronectin type-III domain-containing protein</fullName>
    </recommendedName>
</protein>
<dbReference type="SUPFAM" id="SSF51126">
    <property type="entry name" value="Pectin lyase-like"/>
    <property type="match status" value="1"/>
</dbReference>
<accession>A0ABP6WDI7</accession>
<dbReference type="InterPro" id="IPR036116">
    <property type="entry name" value="FN3_sf"/>
</dbReference>
<organism evidence="6 7">
    <name type="scientific">Microlunatus spumicola</name>
    <dbReference type="NCBI Taxonomy" id="81499"/>
    <lineage>
        <taxon>Bacteria</taxon>
        <taxon>Bacillati</taxon>
        <taxon>Actinomycetota</taxon>
        <taxon>Actinomycetes</taxon>
        <taxon>Propionibacteriales</taxon>
        <taxon>Propionibacteriaceae</taxon>
        <taxon>Microlunatus</taxon>
    </lineage>
</organism>
<name>A0ABP6WDI7_9ACTN</name>
<dbReference type="PANTHER" id="PTHR46708">
    <property type="entry name" value="TENASCIN"/>
    <property type="match status" value="1"/>
</dbReference>
<keyword evidence="2" id="KW-0326">Glycosidase</keyword>
<dbReference type="PANTHER" id="PTHR46708:SF2">
    <property type="entry name" value="FIBRONECTIN TYPE-III DOMAIN-CONTAINING PROTEIN"/>
    <property type="match status" value="1"/>
</dbReference>
<keyword evidence="2" id="KW-0378">Hydrolase</keyword>
<evidence type="ECO:0000256" key="3">
    <source>
        <dbReference type="ARBA" id="ARBA00023326"/>
    </source>
</evidence>
<keyword evidence="1" id="KW-0677">Repeat</keyword>
<dbReference type="Gene3D" id="2.60.120.260">
    <property type="entry name" value="Galactose-binding domain-like"/>
    <property type="match status" value="3"/>
</dbReference>
<dbReference type="Proteomes" id="UP001500767">
    <property type="component" value="Unassembled WGS sequence"/>
</dbReference>
<keyword evidence="3" id="KW-0624">Polysaccharide degradation</keyword>
<keyword evidence="3" id="KW-0119">Carbohydrate metabolism</keyword>
<dbReference type="InterPro" id="IPR003961">
    <property type="entry name" value="FN3_dom"/>
</dbReference>
<dbReference type="Pfam" id="PF00041">
    <property type="entry name" value="fn3"/>
    <property type="match status" value="1"/>
</dbReference>
<reference evidence="7" key="1">
    <citation type="journal article" date="2019" name="Int. J. Syst. Evol. Microbiol.">
        <title>The Global Catalogue of Microorganisms (GCM) 10K type strain sequencing project: providing services to taxonomists for standard genome sequencing and annotation.</title>
        <authorList>
            <consortium name="The Broad Institute Genomics Platform"/>
            <consortium name="The Broad Institute Genome Sequencing Center for Infectious Disease"/>
            <person name="Wu L."/>
            <person name="Ma J."/>
        </authorList>
    </citation>
    <scope>NUCLEOTIDE SEQUENCE [LARGE SCALE GENOMIC DNA]</scope>
    <source>
        <strain evidence="7">JCM 16540</strain>
    </source>
</reference>
<dbReference type="InterPro" id="IPR050991">
    <property type="entry name" value="ECM_Regulatory_Proteins"/>
</dbReference>
<proteinExistence type="predicted"/>
<dbReference type="CDD" id="cd00063">
    <property type="entry name" value="FN3"/>
    <property type="match status" value="3"/>
</dbReference>
<evidence type="ECO:0000256" key="1">
    <source>
        <dbReference type="ARBA" id="ARBA00022737"/>
    </source>
</evidence>
<feature type="domain" description="Fibronectin type-III" evidence="5">
    <location>
        <begin position="626"/>
        <end position="721"/>
    </location>
</feature>
<keyword evidence="7" id="KW-1185">Reference proteome</keyword>
<dbReference type="SUPFAM" id="SSF49265">
    <property type="entry name" value="Fibronectin type III"/>
    <property type="match status" value="2"/>
</dbReference>
<evidence type="ECO:0000256" key="4">
    <source>
        <dbReference type="SAM" id="SignalP"/>
    </source>
</evidence>
<comment type="caution">
    <text evidence="6">The sequence shown here is derived from an EMBL/GenBank/DDBJ whole genome shotgun (WGS) entry which is preliminary data.</text>
</comment>
<evidence type="ECO:0000259" key="5">
    <source>
        <dbReference type="PROSITE" id="PS50853"/>
    </source>
</evidence>
<keyword evidence="4" id="KW-0732">Signal</keyword>
<feature type="chain" id="PRO_5047397676" description="Fibronectin type-III domain-containing protein" evidence="4">
    <location>
        <begin position="41"/>
        <end position="1027"/>
    </location>
</feature>
<evidence type="ECO:0000256" key="2">
    <source>
        <dbReference type="ARBA" id="ARBA00023295"/>
    </source>
</evidence>
<gene>
    <name evidence="6" type="ORF">GCM10022197_01450</name>
</gene>
<dbReference type="PROSITE" id="PS50853">
    <property type="entry name" value="FN3"/>
    <property type="match status" value="3"/>
</dbReference>
<dbReference type="EMBL" id="BAAAYR010000001">
    <property type="protein sequence ID" value="GAA3550305.1"/>
    <property type="molecule type" value="Genomic_DNA"/>
</dbReference>
<evidence type="ECO:0000313" key="6">
    <source>
        <dbReference type="EMBL" id="GAA3550305.1"/>
    </source>
</evidence>
<feature type="domain" description="Fibronectin type-III" evidence="5">
    <location>
        <begin position="398"/>
        <end position="492"/>
    </location>
</feature>
<dbReference type="InterPro" id="IPR013783">
    <property type="entry name" value="Ig-like_fold"/>
</dbReference>
<feature type="signal peptide" evidence="4">
    <location>
        <begin position="1"/>
        <end position="40"/>
    </location>
</feature>
<dbReference type="InterPro" id="IPR012334">
    <property type="entry name" value="Pectin_lyas_fold"/>
</dbReference>
<evidence type="ECO:0000313" key="7">
    <source>
        <dbReference type="Proteomes" id="UP001500767"/>
    </source>
</evidence>
<dbReference type="SMART" id="SM00710">
    <property type="entry name" value="PbH1"/>
    <property type="match status" value="4"/>
</dbReference>
<dbReference type="InterPro" id="IPR011050">
    <property type="entry name" value="Pectin_lyase_fold/virulence"/>
</dbReference>
<dbReference type="SMART" id="SM00060">
    <property type="entry name" value="FN3"/>
    <property type="match status" value="3"/>
</dbReference>
<sequence>MSSAVVALPTFSSGARIACIGAVSALSILGGMLVPTQAEAATVVGQGTYENDDAALTLDGTWSTVSSNQDSGGSNSSLSSAGYAELSFKTSGIRWITRFNGYSGIADVYLDGVKKKTVDLYSATTKTQQVAYEVTGLPETTHTIRVVRTGTKNASSSSANIQLDAFVAPDIHAPGAPTGLKAVVSGSDVDLSWTANPETDVKGYRVYRREGSSSTRTMVGTTSDDVRSFTDAARAPGAKYTYDLLAVDTSNNVSGYSTAASVTMPISAQPAGVYQNDDDAVTLNGPWSVVTSNMDSGGSYSTLNAAGYAEISFRTSGIRWISRVNSYSGIADVYLDGVKKASVDLYSATTKYQQLAYEVKGLPETTHTLRVVRTDSKNASSSGKTIVLDSFVAPDVYPPAAPTGLVAAPQTGSVKLGWSTSPESDVVGYRVYRGTATGTLTAVTTDPVTTTTYTDDGLLPGATYRYQVTALDAMGNESPVSAVVTTTVTMKAMPAGTYEDDDTEALTMKGPWSKTISTGAGTDSGGSFSSLGDTGYVEMSFATSGIRWLARTNSSSGLADVYIDGVKKATVDLYSSSTRYAQNVFEINGLAETGHTIRIVRTGNKNTSSVGRNITLDAIVAPDIYAPGAPTALKATGTRTGAKLTWTRSTATDVARYRVFRRAAGATTDVLVGEVSADTTSFADVGLADGASYTWSVVARDTWRNDSTPSLAASFTNAGDPYAAFPQRYATCPTATVTVSTRAQLLNAIAGATPGTVVRLNPGNYGANFDVSADGTPDKPVWICGPRTALVDNADITKGYGFRVNGAHNLVIAGMTVRNVQKGVAVLNSQAVTVADLRVENIGDEAVHLKNQTTDSTVIGNSIALTGLNAPNYGEGVYIGTAQGNWCLYNGCAPDASDRNLVAFNDIRATTAEPIEAKAGTNDGTMWKNTLDGAAVVSSDSDSLVQVMGSGWVIAGNSGTHSPGDAIQVWNTDADYGLNNIVYGNAVAGALPGYGVRMPFAEVGNVVGCDNAATQAALGMSNKTCQN</sequence>
<dbReference type="Gene3D" id="2.60.40.10">
    <property type="entry name" value="Immunoglobulins"/>
    <property type="match status" value="3"/>
</dbReference>
<dbReference type="Gene3D" id="2.160.20.10">
    <property type="entry name" value="Single-stranded right-handed beta-helix, Pectin lyase-like"/>
    <property type="match status" value="1"/>
</dbReference>
<dbReference type="InterPro" id="IPR006626">
    <property type="entry name" value="PbH1"/>
</dbReference>